<organism evidence="1 2">
    <name type="scientific">Ectocarpus siliculosus</name>
    <name type="common">Brown alga</name>
    <name type="synonym">Conferva siliculosa</name>
    <dbReference type="NCBI Taxonomy" id="2880"/>
    <lineage>
        <taxon>Eukaryota</taxon>
        <taxon>Sar</taxon>
        <taxon>Stramenopiles</taxon>
        <taxon>Ochrophyta</taxon>
        <taxon>PX clade</taxon>
        <taxon>Phaeophyceae</taxon>
        <taxon>Ectocarpales</taxon>
        <taxon>Ectocarpaceae</taxon>
        <taxon>Ectocarpus</taxon>
    </lineage>
</organism>
<dbReference type="AlphaFoldDB" id="D7G5S6"/>
<proteinExistence type="predicted"/>
<dbReference type="EMBL" id="FN648894">
    <property type="protein sequence ID" value="CBJ27373.1"/>
    <property type="molecule type" value="Genomic_DNA"/>
</dbReference>
<dbReference type="OrthoDB" id="10254482at2759"/>
<gene>
    <name evidence="1" type="ORF">Esi_0067_0068</name>
</gene>
<dbReference type="InParanoid" id="D7G5S6"/>
<sequence length="215" mass="24761">MVDGGSYISIGDMYKGNKIILPDRWKGKGLSVPQLPKNAENGNFSRLEYRSEPYADMEKFSKTQPLDKRKLGFGTKDAFRPGEFTATIRTEQYRDLLRAEKNIMEKHRDPAKDQAAAQKYEKDCAEHRAFPDGLKEIEHLYDVGRSQVTEFDPKNSRDRFYTLSIGQEKRRGPYRTMAQDIGSGAWGHTYQSPEHGPIHHVKFFYDKSHLSLPQS</sequence>
<reference evidence="1 2" key="1">
    <citation type="journal article" date="2010" name="Nature">
        <title>The Ectocarpus genome and the independent evolution of multicellularity in brown algae.</title>
        <authorList>
            <person name="Cock J.M."/>
            <person name="Sterck L."/>
            <person name="Rouze P."/>
            <person name="Scornet D."/>
            <person name="Allen A.E."/>
            <person name="Amoutzias G."/>
            <person name="Anthouard V."/>
            <person name="Artiguenave F."/>
            <person name="Aury J.M."/>
            <person name="Badger J.H."/>
            <person name="Beszteri B."/>
            <person name="Billiau K."/>
            <person name="Bonnet E."/>
            <person name="Bothwell J.H."/>
            <person name="Bowler C."/>
            <person name="Boyen C."/>
            <person name="Brownlee C."/>
            <person name="Carrano C.J."/>
            <person name="Charrier B."/>
            <person name="Cho G.Y."/>
            <person name="Coelho S.M."/>
            <person name="Collen J."/>
            <person name="Corre E."/>
            <person name="Da Silva C."/>
            <person name="Delage L."/>
            <person name="Delaroque N."/>
            <person name="Dittami S.M."/>
            <person name="Doulbeau S."/>
            <person name="Elias M."/>
            <person name="Farnham G."/>
            <person name="Gachon C.M."/>
            <person name="Gschloessl B."/>
            <person name="Heesch S."/>
            <person name="Jabbari K."/>
            <person name="Jubin C."/>
            <person name="Kawai H."/>
            <person name="Kimura K."/>
            <person name="Kloareg B."/>
            <person name="Kupper F.C."/>
            <person name="Lang D."/>
            <person name="Le Bail A."/>
            <person name="Leblanc C."/>
            <person name="Lerouge P."/>
            <person name="Lohr M."/>
            <person name="Lopez P.J."/>
            <person name="Martens C."/>
            <person name="Maumus F."/>
            <person name="Michel G."/>
            <person name="Miranda-Saavedra D."/>
            <person name="Morales J."/>
            <person name="Moreau H."/>
            <person name="Motomura T."/>
            <person name="Nagasato C."/>
            <person name="Napoli C.A."/>
            <person name="Nelson D.R."/>
            <person name="Nyvall-Collen P."/>
            <person name="Peters A.F."/>
            <person name="Pommier C."/>
            <person name="Potin P."/>
            <person name="Poulain J."/>
            <person name="Quesneville H."/>
            <person name="Read B."/>
            <person name="Rensing S.A."/>
            <person name="Ritter A."/>
            <person name="Rousvoal S."/>
            <person name="Samanta M."/>
            <person name="Samson G."/>
            <person name="Schroeder D.C."/>
            <person name="Segurens B."/>
            <person name="Strittmatter M."/>
            <person name="Tonon T."/>
            <person name="Tregear J.W."/>
            <person name="Valentin K."/>
            <person name="von Dassow P."/>
            <person name="Yamagishi T."/>
            <person name="Van de Peer Y."/>
            <person name="Wincker P."/>
        </authorList>
    </citation>
    <scope>NUCLEOTIDE SEQUENCE [LARGE SCALE GENOMIC DNA]</scope>
    <source>
        <strain evidence="2">Ec32 / CCAP1310/4</strain>
    </source>
</reference>
<dbReference type="EMBL" id="FN649751">
    <property type="protein sequence ID" value="CBJ27373.1"/>
    <property type="molecule type" value="Genomic_DNA"/>
</dbReference>
<name>D7G5S6_ECTSI</name>
<keyword evidence="2" id="KW-1185">Reference proteome</keyword>
<evidence type="ECO:0000313" key="2">
    <source>
        <dbReference type="Proteomes" id="UP000002630"/>
    </source>
</evidence>
<dbReference type="Proteomes" id="UP000002630">
    <property type="component" value="Linkage Group LG26"/>
</dbReference>
<evidence type="ECO:0000313" key="1">
    <source>
        <dbReference type="EMBL" id="CBJ27373.1"/>
    </source>
</evidence>
<dbReference type="OMA" id="QNHHFPE"/>
<accession>D7G5S6</accession>
<protein>
    <submittedName>
        <fullName evidence="1">Uncharacterized protein</fullName>
    </submittedName>
</protein>